<accession>A0A6P8KMI9</accession>
<evidence type="ECO:0000313" key="4">
    <source>
        <dbReference type="Proteomes" id="UP000515162"/>
    </source>
</evidence>
<feature type="region of interest" description="Disordered" evidence="2">
    <location>
        <begin position="307"/>
        <end position="332"/>
    </location>
</feature>
<dbReference type="PANTHER" id="PTHR13366">
    <property type="entry name" value="MALARIA ANTIGEN-RELATED"/>
    <property type="match status" value="1"/>
</dbReference>
<protein>
    <recommendedName>
        <fullName evidence="1">HEAT repeat-containing protein 6</fullName>
    </recommendedName>
</protein>
<keyword evidence="4" id="KW-1185">Reference proteome</keyword>
<sequence>MDLRRELLEAESRADQDEAERHSHLQLVRELDHNVGVPVGVAAYRLQQLIAGVRARGHHDLLRLWQLWLNELILAKRIILARSHLLIEELMAGTELKPSAETVNLMLTVLKSTPTENLAVFWPRLSALTHAKDMDVALLLLQCQERVLAELEESPEVAVHNQNLVNSLIDMHFEGHWLVAKEQLPLLLAQSLQLIQKLVTMLPDFAAQRVPELMGLVQCYLQYGAEGETHLKPRKLPPAQQSAAYGQEKEEEEQLLAQMSRPCGRKNKVRKMRSLAKQRNQAANEHHEPNPRERLVLMGNQDYGCLTGDSGENGLPSDSDQQQTESKHHRQQEAKVRISALHLLSTLTNQLPRRSFYGYWHVLFPDGDAGGSPHLLLLGLKDNNFRCRALALQVGAQLLYGSKAFLSQACSLGPSNFTPFAVSLASSVLTAYRILIAILEREYTPPVLTQCLRCLAVLVQATPFHQLEMGFVYEFVGHVKKLIKSRDPPVAVSALLVMEMLVGTSNLTPEIASSIGLAPSQRNLQMEHASTAETYQEMCDSDAEMELEEEEEQQQQQPLQNNVPNPVHTVSPSIPRNSWLLRQVLRFLEDMRIPSAVRLECFQVLQAMATHIGLLRGHQVRLSRVISAGLTDPARDVKLYAARCLDSVGYQLGRLLPEPAERELQISFWLTLLPATYQAYDSAGYSLKCALCDALSNMGAISFERLPDGQRTALLAFLSGCASDDHEETLVRVAALRAMAVYVLHPSLKTDLGFVENAAELTLRILGDSQLLARIKAAWALGNISDALVAGIPNQTERISAELLERLIQAATKSCADNDKVRANAVRALGNLLQILQVQPFGNGELMQVAMSKLLDCVTSPGNAKVKWNACYAIGNLVKHRAFFANNRLAGILFPTLCQLVVQHANFKVRTNAVGVLLQVEQRQDFSAHFPLLWRSLLDALVRSNLLESFEEYNHRDALQQQLCLAIAHLLLLARSSDLPMMRESLEEDRLEEVRATWRRVAFRIVPEQSDPLFTCSPLLEQRLQGEVNNLQRCALAFITSTLRLDP</sequence>
<dbReference type="RefSeq" id="XP_033168392.1">
    <property type="nucleotide sequence ID" value="XM_033312501.1"/>
</dbReference>
<dbReference type="Proteomes" id="UP000515162">
    <property type="component" value="Chromosome X"/>
</dbReference>
<dbReference type="InterPro" id="IPR052107">
    <property type="entry name" value="HEAT6"/>
</dbReference>
<name>A0A6P8KMI9_DROMA</name>
<dbReference type="SUPFAM" id="SSF48371">
    <property type="entry name" value="ARM repeat"/>
    <property type="match status" value="1"/>
</dbReference>
<dbReference type="AlphaFoldDB" id="A0A6P8KMI9"/>
<feature type="compositionally biased region" description="Low complexity" evidence="2">
    <location>
        <begin position="554"/>
        <end position="567"/>
    </location>
</feature>
<evidence type="ECO:0000313" key="5">
    <source>
        <dbReference type="RefSeq" id="XP_033168392.1"/>
    </source>
</evidence>
<dbReference type="InterPro" id="IPR011989">
    <property type="entry name" value="ARM-like"/>
</dbReference>
<evidence type="ECO:0000259" key="3">
    <source>
        <dbReference type="Pfam" id="PF13251"/>
    </source>
</evidence>
<reference evidence="5" key="1">
    <citation type="submission" date="2025-08" db="UniProtKB">
        <authorList>
            <consortium name="RefSeq"/>
        </authorList>
    </citation>
    <scope>IDENTIFICATION</scope>
    <source>
        <strain evidence="5">Mau12</strain>
        <tissue evidence="5">Whole Body</tissue>
    </source>
</reference>
<feature type="region of interest" description="Disordered" evidence="2">
    <location>
        <begin position="542"/>
        <end position="570"/>
    </location>
</feature>
<feature type="domain" description="DUF4042" evidence="3">
    <location>
        <begin position="335"/>
        <end position="511"/>
    </location>
</feature>
<proteinExistence type="predicted"/>
<organism evidence="4 5">
    <name type="scientific">Drosophila mauritiana</name>
    <name type="common">Fruit fly</name>
    <dbReference type="NCBI Taxonomy" id="7226"/>
    <lineage>
        <taxon>Eukaryota</taxon>
        <taxon>Metazoa</taxon>
        <taxon>Ecdysozoa</taxon>
        <taxon>Arthropoda</taxon>
        <taxon>Hexapoda</taxon>
        <taxon>Insecta</taxon>
        <taxon>Pterygota</taxon>
        <taxon>Neoptera</taxon>
        <taxon>Endopterygota</taxon>
        <taxon>Diptera</taxon>
        <taxon>Brachycera</taxon>
        <taxon>Muscomorpha</taxon>
        <taxon>Ephydroidea</taxon>
        <taxon>Drosophilidae</taxon>
        <taxon>Drosophila</taxon>
        <taxon>Sophophora</taxon>
    </lineage>
</organism>
<feature type="compositionally biased region" description="Acidic residues" evidence="2">
    <location>
        <begin position="542"/>
        <end position="553"/>
    </location>
</feature>
<feature type="region of interest" description="Disordered" evidence="2">
    <location>
        <begin position="266"/>
        <end position="292"/>
    </location>
</feature>
<dbReference type="InterPro" id="IPR016024">
    <property type="entry name" value="ARM-type_fold"/>
</dbReference>
<feature type="compositionally biased region" description="Basic residues" evidence="2">
    <location>
        <begin position="266"/>
        <end position="276"/>
    </location>
</feature>
<evidence type="ECO:0000256" key="1">
    <source>
        <dbReference type="ARBA" id="ARBA00015263"/>
    </source>
</evidence>
<dbReference type="Pfam" id="PF13251">
    <property type="entry name" value="DUF4042"/>
    <property type="match status" value="1"/>
</dbReference>
<dbReference type="Gene3D" id="1.25.10.10">
    <property type="entry name" value="Leucine-rich Repeat Variant"/>
    <property type="match status" value="2"/>
</dbReference>
<gene>
    <name evidence="5" type="primary">LOC117146350</name>
</gene>
<dbReference type="PANTHER" id="PTHR13366:SF0">
    <property type="entry name" value="HEAT REPEAT-CONTAINING PROTEIN 6"/>
    <property type="match status" value="1"/>
</dbReference>
<dbReference type="InterPro" id="IPR025283">
    <property type="entry name" value="DUF4042"/>
</dbReference>
<dbReference type="GeneID" id="117146350"/>
<evidence type="ECO:0000256" key="2">
    <source>
        <dbReference type="SAM" id="MobiDB-lite"/>
    </source>
</evidence>